<evidence type="ECO:0000259" key="9">
    <source>
        <dbReference type="Pfam" id="PF01636"/>
    </source>
</evidence>
<reference evidence="10 11" key="1">
    <citation type="submission" date="2018-02" db="EMBL/GenBank/DDBJ databases">
        <authorList>
            <person name="Cohen D.B."/>
            <person name="Kent A.D."/>
        </authorList>
    </citation>
    <scope>NUCLEOTIDE SEQUENCE [LARGE SCALE GENOMIC DNA]</scope>
    <source>
        <strain evidence="10 11">CCAP 1448/3</strain>
    </source>
</reference>
<dbReference type="SUPFAM" id="SSF52540">
    <property type="entry name" value="P-loop containing nucleoside triphosphate hydrolases"/>
    <property type="match status" value="1"/>
</dbReference>
<evidence type="ECO:0000256" key="4">
    <source>
        <dbReference type="ARBA" id="ARBA00022679"/>
    </source>
</evidence>
<dbReference type="InterPro" id="IPR006001">
    <property type="entry name" value="Therm_gnt_kin"/>
</dbReference>
<dbReference type="Gene3D" id="3.40.50.300">
    <property type="entry name" value="P-loop containing nucleotide triphosphate hydrolases"/>
    <property type="match status" value="1"/>
</dbReference>
<dbReference type="OrthoDB" id="9810277at2"/>
<dbReference type="EMBL" id="PVWJ01000077">
    <property type="protein sequence ID" value="PSB02021.1"/>
    <property type="molecule type" value="Genomic_DNA"/>
</dbReference>
<keyword evidence="7" id="KW-0067">ATP-binding</keyword>
<proteinExistence type="inferred from homology"/>
<dbReference type="InterPro" id="IPR002575">
    <property type="entry name" value="Aminoglycoside_PTrfase"/>
</dbReference>
<reference evidence="10 11" key="2">
    <citation type="submission" date="2018-03" db="EMBL/GenBank/DDBJ databases">
        <title>The ancient ancestry and fast evolution of plastids.</title>
        <authorList>
            <person name="Moore K.R."/>
            <person name="Magnabosco C."/>
            <person name="Momper L."/>
            <person name="Gold D.A."/>
            <person name="Bosak T."/>
            <person name="Fournier G.P."/>
        </authorList>
    </citation>
    <scope>NUCLEOTIDE SEQUENCE [LARGE SCALE GENOMIC DNA]</scope>
    <source>
        <strain evidence="10 11">CCAP 1448/3</strain>
    </source>
</reference>
<evidence type="ECO:0000256" key="5">
    <source>
        <dbReference type="ARBA" id="ARBA00022741"/>
    </source>
</evidence>
<keyword evidence="11" id="KW-1185">Reference proteome</keyword>
<comment type="catalytic activity">
    <reaction evidence="8">
        <text>D-gluconate + ATP = 6-phospho-D-gluconate + ADP + H(+)</text>
        <dbReference type="Rhea" id="RHEA:19433"/>
        <dbReference type="ChEBI" id="CHEBI:15378"/>
        <dbReference type="ChEBI" id="CHEBI:18391"/>
        <dbReference type="ChEBI" id="CHEBI:30616"/>
        <dbReference type="ChEBI" id="CHEBI:58759"/>
        <dbReference type="ChEBI" id="CHEBI:456216"/>
        <dbReference type="EC" id="2.7.1.12"/>
    </reaction>
</comment>
<dbReference type="GO" id="GO:0005975">
    <property type="term" value="P:carbohydrate metabolic process"/>
    <property type="evidence" value="ECO:0007669"/>
    <property type="project" value="InterPro"/>
</dbReference>
<name>A0A2T1C190_9CYAN</name>
<evidence type="ECO:0000256" key="8">
    <source>
        <dbReference type="ARBA" id="ARBA00048090"/>
    </source>
</evidence>
<evidence type="ECO:0000256" key="7">
    <source>
        <dbReference type="ARBA" id="ARBA00022840"/>
    </source>
</evidence>
<keyword evidence="4" id="KW-0808">Transferase</keyword>
<dbReference type="GO" id="GO:0046316">
    <property type="term" value="F:gluconokinase activity"/>
    <property type="evidence" value="ECO:0007669"/>
    <property type="project" value="UniProtKB-EC"/>
</dbReference>
<dbReference type="InterPro" id="IPR052732">
    <property type="entry name" value="Cell-binding_unc_protein"/>
</dbReference>
<keyword evidence="5" id="KW-0547">Nucleotide-binding</keyword>
<dbReference type="GO" id="GO:0005524">
    <property type="term" value="F:ATP binding"/>
    <property type="evidence" value="ECO:0007669"/>
    <property type="project" value="UniProtKB-KW"/>
</dbReference>
<dbReference type="EC" id="2.7.1.12" evidence="3"/>
<dbReference type="AlphaFoldDB" id="A0A2T1C190"/>
<dbReference type="Gene3D" id="3.90.1200.10">
    <property type="match status" value="1"/>
</dbReference>
<protein>
    <recommendedName>
        <fullName evidence="3">gluconokinase</fullName>
        <ecNumber evidence="3">2.7.1.12</ecNumber>
    </recommendedName>
</protein>
<dbReference type="Pfam" id="PF01636">
    <property type="entry name" value="APH"/>
    <property type="match status" value="1"/>
</dbReference>
<feature type="domain" description="Aminoglycoside phosphotransferase" evidence="9">
    <location>
        <begin position="202"/>
        <end position="287"/>
    </location>
</feature>
<dbReference type="SUPFAM" id="SSF56112">
    <property type="entry name" value="Protein kinase-like (PK-like)"/>
    <property type="match status" value="1"/>
</dbReference>
<organism evidence="10 11">
    <name type="scientific">Merismopedia glauca CCAP 1448/3</name>
    <dbReference type="NCBI Taxonomy" id="1296344"/>
    <lineage>
        <taxon>Bacteria</taxon>
        <taxon>Bacillati</taxon>
        <taxon>Cyanobacteriota</taxon>
        <taxon>Cyanophyceae</taxon>
        <taxon>Synechococcales</taxon>
        <taxon>Merismopediaceae</taxon>
        <taxon>Merismopedia</taxon>
    </lineage>
</organism>
<dbReference type="PANTHER" id="PTHR43883">
    <property type="entry name" value="SLR0207 PROTEIN"/>
    <property type="match status" value="1"/>
</dbReference>
<comment type="pathway">
    <text evidence="1">Carbohydrate acid metabolism.</text>
</comment>
<evidence type="ECO:0000256" key="3">
    <source>
        <dbReference type="ARBA" id="ARBA00012054"/>
    </source>
</evidence>
<accession>A0A2T1C190</accession>
<comment type="caution">
    <text evidence="10">The sequence shown here is derived from an EMBL/GenBank/DDBJ whole genome shotgun (WGS) entry which is preliminary data.</text>
</comment>
<dbReference type="CDD" id="cd02021">
    <property type="entry name" value="GntK"/>
    <property type="match status" value="1"/>
</dbReference>
<dbReference type="InterPro" id="IPR027417">
    <property type="entry name" value="P-loop_NTPase"/>
</dbReference>
<dbReference type="Pfam" id="PF13671">
    <property type="entry name" value="AAA_33"/>
    <property type="match status" value="1"/>
</dbReference>
<evidence type="ECO:0000256" key="6">
    <source>
        <dbReference type="ARBA" id="ARBA00022777"/>
    </source>
</evidence>
<comment type="similarity">
    <text evidence="2">Belongs to the gluconokinase GntK/GntV family.</text>
</comment>
<sequence length="513" mass="58142">MIMSSLPALIEQMQQPDFYPHPVVEPIQLMQTHISYVLLTGEFVYKIKKPVNFGFLNYSTLELRSQFCQEEIRLNQRGAAELYLEVVSITQKGDKYQLNGTVEVVEYAVKMRQFSQETLFSHLLEEAKITPELITELGLTIAQFHAKAATNEYISSFGKVAQVKAVVDDNYQYTEKYIGIAQSQSQYTETKAFTDNFFATNQELFASRIANGYIRECHGDLHLRNICLGSNNRILLFDCIEFNEEFRFADVMYDVAFVVMDLDAKKRRDLGNIFLNTYIEQTGDWSGIELLPLYLCRQAYVRAKVASFLLSDRTISDAEKQDATQTAANYYKLAWEYTQPQTGKLILMSGVSGSGKSTVAKQLAPQINAIHVRSDAVRKHLAVIPLTDKGGKDLYTPEMTDRTYGKLLDIGIRLANQGFKVILDAKYDRQALRSEVITQAQPHHIPIQIIHCTAPEEIIRERLKLRHGDISDATVDLLSSQLANAEPFTETEMVYVTDVDTIITQSLADESLS</sequence>
<gene>
    <name evidence="10" type="ORF">C7B64_15370</name>
</gene>
<dbReference type="PANTHER" id="PTHR43883:SF1">
    <property type="entry name" value="GLUCONOKINASE"/>
    <property type="match status" value="1"/>
</dbReference>
<evidence type="ECO:0000313" key="10">
    <source>
        <dbReference type="EMBL" id="PSB02021.1"/>
    </source>
</evidence>
<dbReference type="InterPro" id="IPR011009">
    <property type="entry name" value="Kinase-like_dom_sf"/>
</dbReference>
<evidence type="ECO:0000256" key="2">
    <source>
        <dbReference type="ARBA" id="ARBA00008420"/>
    </source>
</evidence>
<evidence type="ECO:0000256" key="1">
    <source>
        <dbReference type="ARBA" id="ARBA00004761"/>
    </source>
</evidence>
<evidence type="ECO:0000313" key="11">
    <source>
        <dbReference type="Proteomes" id="UP000238762"/>
    </source>
</evidence>
<keyword evidence="6 10" id="KW-0418">Kinase</keyword>
<dbReference type="Proteomes" id="UP000238762">
    <property type="component" value="Unassembled WGS sequence"/>
</dbReference>